<feature type="domain" description="Ig-like" evidence="3">
    <location>
        <begin position="5"/>
        <end position="96"/>
    </location>
</feature>
<dbReference type="Ensembl" id="ENSUAMT00000024281.1">
    <property type="protein sequence ID" value="ENSUAMP00000021729.1"/>
    <property type="gene ID" value="ENSUAMG00000017073.1"/>
</dbReference>
<dbReference type="SUPFAM" id="SSF48726">
    <property type="entry name" value="Immunoglobulin"/>
    <property type="match status" value="3"/>
</dbReference>
<keyword evidence="5" id="KW-1185">Reference proteome</keyword>
<evidence type="ECO:0000256" key="2">
    <source>
        <dbReference type="SAM" id="MobiDB-lite"/>
    </source>
</evidence>
<dbReference type="Proteomes" id="UP000291022">
    <property type="component" value="Unassembled WGS sequence"/>
</dbReference>
<feature type="domain" description="Ig-like" evidence="3">
    <location>
        <begin position="235"/>
        <end position="342"/>
    </location>
</feature>
<dbReference type="InterPro" id="IPR003597">
    <property type="entry name" value="Ig_C1-set"/>
</dbReference>
<dbReference type="PANTHER" id="PTHR23411">
    <property type="entry name" value="TAPASIN"/>
    <property type="match status" value="1"/>
</dbReference>
<reference evidence="5" key="1">
    <citation type="submission" date="2016-06" db="EMBL/GenBank/DDBJ databases">
        <title>De novo assembly and RNA-Seq shows season-dependent expression and editing in black bear kidneys.</title>
        <authorList>
            <person name="Korstanje R."/>
            <person name="Srivastava A."/>
            <person name="Sarsani V.K."/>
            <person name="Sheehan S.M."/>
            <person name="Seger R.L."/>
            <person name="Barter M.E."/>
            <person name="Lindqvist C."/>
            <person name="Brody L.C."/>
            <person name="Mullikin J.C."/>
        </authorList>
    </citation>
    <scope>NUCLEOTIDE SEQUENCE [LARGE SCALE GENOMIC DNA]</scope>
</reference>
<feature type="region of interest" description="Disordered" evidence="2">
    <location>
        <begin position="91"/>
        <end position="130"/>
    </location>
</feature>
<evidence type="ECO:0000313" key="5">
    <source>
        <dbReference type="Proteomes" id="UP000291022"/>
    </source>
</evidence>
<evidence type="ECO:0000256" key="1">
    <source>
        <dbReference type="ARBA" id="ARBA00023319"/>
    </source>
</evidence>
<accession>A0A452RQZ7</accession>
<organism evidence="4 5">
    <name type="scientific">Ursus americanus</name>
    <name type="common">American black bear</name>
    <name type="synonym">Euarctos americanus</name>
    <dbReference type="NCBI Taxonomy" id="9643"/>
    <lineage>
        <taxon>Eukaryota</taxon>
        <taxon>Metazoa</taxon>
        <taxon>Chordata</taxon>
        <taxon>Craniata</taxon>
        <taxon>Vertebrata</taxon>
        <taxon>Euteleostomi</taxon>
        <taxon>Mammalia</taxon>
        <taxon>Eutheria</taxon>
        <taxon>Laurasiatheria</taxon>
        <taxon>Carnivora</taxon>
        <taxon>Caniformia</taxon>
        <taxon>Ursidae</taxon>
        <taxon>Ursus</taxon>
    </lineage>
</organism>
<keyword evidence="1" id="KW-0393">Immunoglobulin domain</keyword>
<evidence type="ECO:0000313" key="4">
    <source>
        <dbReference type="Ensembl" id="ENSUAMP00000021729.1"/>
    </source>
</evidence>
<evidence type="ECO:0000259" key="3">
    <source>
        <dbReference type="PROSITE" id="PS50835"/>
    </source>
</evidence>
<proteinExistence type="predicted"/>
<dbReference type="Gene3D" id="2.60.40.10">
    <property type="entry name" value="Immunoglobulins"/>
    <property type="match status" value="2"/>
</dbReference>
<dbReference type="SMART" id="SM00407">
    <property type="entry name" value="IGc1"/>
    <property type="match status" value="1"/>
</dbReference>
<protein>
    <recommendedName>
        <fullName evidence="3">Ig-like domain-containing protein</fullName>
    </recommendedName>
</protein>
<name>A0A452RQZ7_URSAM</name>
<dbReference type="AlphaFoldDB" id="A0A452RQZ7"/>
<dbReference type="InterPro" id="IPR007110">
    <property type="entry name" value="Ig-like_dom"/>
</dbReference>
<dbReference type="STRING" id="9643.ENSUAMP00000021729"/>
<dbReference type="GeneTree" id="ENSGT00940000166360"/>
<sequence length="382" mass="40893">MTLFPNKAPFCGAGATGREYEDNHVVLACLAKGPSLKSVQITLKLEGQDQIQETKLIILDRRHTQLSLLVTPQEPGPYHCNAVSWSPSHHMEKPIQWPGGRPPDPRGWPAGSPAPATQRTRTRPAPGPLKSCPHRPYCWNHTHPPSLYVLRPPLRGPWLQGEASFTCLAVGDDLQEARLSWEVAGAPPSGAVEEGSLEEHVNGSQSLSSRLSLPVSLWASGASIACALSRPSRPPQLASAVPREHAATAPSSLAVRVLTVPPAASWLLCEVSGFSPPDILLTWLRGHAEVDATGFGTAPPMPQPGNTTFQTWSVLRVLAAQGPLPATYTCVVRHDASRKALHPNPLDATCPGPPVTVHGPRVCSPAPTVVSWPCFSSLPWTP</sequence>
<dbReference type="InterPro" id="IPR050380">
    <property type="entry name" value="Immune_Resp_Modulators"/>
</dbReference>
<dbReference type="Pfam" id="PF07654">
    <property type="entry name" value="C1-set"/>
    <property type="match status" value="1"/>
</dbReference>
<dbReference type="PROSITE" id="PS50835">
    <property type="entry name" value="IG_LIKE"/>
    <property type="match status" value="3"/>
</dbReference>
<dbReference type="OMA" id="PDILLTW"/>
<feature type="domain" description="Ig-like" evidence="3">
    <location>
        <begin position="145"/>
        <end position="229"/>
    </location>
</feature>
<dbReference type="InterPro" id="IPR036179">
    <property type="entry name" value="Ig-like_dom_sf"/>
</dbReference>
<reference evidence="4" key="2">
    <citation type="submission" date="2025-08" db="UniProtKB">
        <authorList>
            <consortium name="Ensembl"/>
        </authorList>
    </citation>
    <scope>IDENTIFICATION</scope>
</reference>
<reference evidence="4" key="3">
    <citation type="submission" date="2025-09" db="UniProtKB">
        <authorList>
            <consortium name="Ensembl"/>
        </authorList>
    </citation>
    <scope>IDENTIFICATION</scope>
</reference>
<dbReference type="InterPro" id="IPR013783">
    <property type="entry name" value="Ig-like_fold"/>
</dbReference>